<dbReference type="EMBL" id="CM037625">
    <property type="protein sequence ID" value="KAH7998260.1"/>
    <property type="molecule type" value="Genomic_DNA"/>
</dbReference>
<name>A0ACB8EZY3_9SAUR</name>
<keyword evidence="2" id="KW-1185">Reference proteome</keyword>
<sequence>MMTVDISHWDETICNMTACQHPPCWEAIRRIEKGQPRILVKDLNSLERHCPEREDELPTLKIFDLPLNYSYRGRIKHPGNSSPSINVKDSGKYCTSPRTVEAFVPPLSVFSPERNLFPGLNSRVESHPPHYTPISLTSLKQVEKIQVTDLGDLAALKLGFQPAYGNLIVKWIPDMRHKLLLSERPTKRIQTPTQKMCVKELALEGILSFKNSKETCYPNLQKRKKPNKVPTGGQPYLLHLRRHPKIPANKSSNPTGRERKAVERPAGKRKILPQYLSPSPVAELQRKIAIHLENKKKGSPGSREKEESPINVQKTPTLCRFEPQIPMQERDLRRLQSHLQVVLEGSGIPKHLVSSLAQQMNGTALNFRTSPACGQRNEGERLLYKTYLLQKATSEKMRLPKCSPQASGVAVNRMKPSPKFQEYRSSTASVFMRGYNSNQMSKSESKYKQYCKQIAIRREAAGAHQQRAESCGSRELWLQKAAQKLESRLQSPYAPPPSPLIFECNEDPSQDLT</sequence>
<reference evidence="1" key="1">
    <citation type="submission" date="2021-08" db="EMBL/GenBank/DDBJ databases">
        <title>The first chromosome-level gecko genome reveals the dynamic sex chromosomes of Neotropical dwarf geckos (Sphaerodactylidae: Sphaerodactylus).</title>
        <authorList>
            <person name="Pinto B.J."/>
            <person name="Keating S.E."/>
            <person name="Gamble T."/>
        </authorList>
    </citation>
    <scope>NUCLEOTIDE SEQUENCE</scope>
    <source>
        <strain evidence="1">TG3544</strain>
    </source>
</reference>
<gene>
    <name evidence="1" type="ORF">K3G42_014192</name>
</gene>
<protein>
    <submittedName>
        <fullName evidence="1">Uncharacterized protein</fullName>
    </submittedName>
</protein>
<proteinExistence type="predicted"/>
<comment type="caution">
    <text evidence="1">The sequence shown here is derived from an EMBL/GenBank/DDBJ whole genome shotgun (WGS) entry which is preliminary data.</text>
</comment>
<dbReference type="Proteomes" id="UP000827872">
    <property type="component" value="Linkage Group LG12"/>
</dbReference>
<evidence type="ECO:0000313" key="2">
    <source>
        <dbReference type="Proteomes" id="UP000827872"/>
    </source>
</evidence>
<organism evidence="1 2">
    <name type="scientific">Sphaerodactylus townsendi</name>
    <dbReference type="NCBI Taxonomy" id="933632"/>
    <lineage>
        <taxon>Eukaryota</taxon>
        <taxon>Metazoa</taxon>
        <taxon>Chordata</taxon>
        <taxon>Craniata</taxon>
        <taxon>Vertebrata</taxon>
        <taxon>Euteleostomi</taxon>
        <taxon>Lepidosauria</taxon>
        <taxon>Squamata</taxon>
        <taxon>Bifurcata</taxon>
        <taxon>Gekkota</taxon>
        <taxon>Sphaerodactylidae</taxon>
        <taxon>Sphaerodactylus</taxon>
    </lineage>
</organism>
<evidence type="ECO:0000313" key="1">
    <source>
        <dbReference type="EMBL" id="KAH7998260.1"/>
    </source>
</evidence>
<accession>A0ACB8EZY3</accession>